<dbReference type="Gene3D" id="2.40.50.100">
    <property type="match status" value="1"/>
</dbReference>
<dbReference type="RefSeq" id="WP_057183494.1">
    <property type="nucleotide sequence ID" value="NZ_BDQM01000006.1"/>
</dbReference>
<comment type="caution">
    <text evidence="2">The sequence shown here is derived from an EMBL/GenBank/DDBJ whole genome shotgun (WGS) entry which is preliminary data.</text>
</comment>
<name>A0ABQ0MT26_9GAMM</name>
<accession>A0ABQ0MT26</accession>
<dbReference type="PANTHER" id="PTHR30469">
    <property type="entry name" value="MULTIDRUG RESISTANCE PROTEIN MDTA"/>
    <property type="match status" value="1"/>
</dbReference>
<gene>
    <name evidence="2" type="ORF">MTCD1_01111</name>
</gene>
<dbReference type="SUPFAM" id="SSF111369">
    <property type="entry name" value="HlyD-like secretion proteins"/>
    <property type="match status" value="1"/>
</dbReference>
<dbReference type="Gene3D" id="1.10.287.470">
    <property type="entry name" value="Helix hairpin bin"/>
    <property type="match status" value="1"/>
</dbReference>
<keyword evidence="3" id="KW-1185">Reference proteome</keyword>
<organism evidence="2 3">
    <name type="scientific">Colwellia marinimaniae</name>
    <dbReference type="NCBI Taxonomy" id="1513592"/>
    <lineage>
        <taxon>Bacteria</taxon>
        <taxon>Pseudomonadati</taxon>
        <taxon>Pseudomonadota</taxon>
        <taxon>Gammaproteobacteria</taxon>
        <taxon>Alteromonadales</taxon>
        <taxon>Colwelliaceae</taxon>
        <taxon>Colwellia</taxon>
    </lineage>
</organism>
<proteinExistence type="predicted"/>
<dbReference type="InterPro" id="IPR058647">
    <property type="entry name" value="BSH_CzcB-like"/>
</dbReference>
<evidence type="ECO:0000259" key="1">
    <source>
        <dbReference type="Pfam" id="PF25973"/>
    </source>
</evidence>
<evidence type="ECO:0000313" key="2">
    <source>
        <dbReference type="EMBL" id="GAW95508.1"/>
    </source>
</evidence>
<protein>
    <submittedName>
        <fullName evidence="2">Transporter</fullName>
    </submittedName>
</protein>
<dbReference type="Proteomes" id="UP000197068">
    <property type="component" value="Unassembled WGS sequence"/>
</dbReference>
<reference evidence="2 3" key="1">
    <citation type="submission" date="2017-06" db="EMBL/GenBank/DDBJ databases">
        <title>Whole Genome Sequences of Colwellia marinimaniae MTCD1.</title>
        <authorList>
            <person name="Kusumoto H."/>
            <person name="Inoue M."/>
            <person name="Tanikawa K."/>
            <person name="Maeji H."/>
            <person name="Cameron J.H."/>
            <person name="Bartlett D.H."/>
        </authorList>
    </citation>
    <scope>NUCLEOTIDE SEQUENCE [LARGE SCALE GENOMIC DNA]</scope>
    <source>
        <strain evidence="2 3">MTCD1</strain>
    </source>
</reference>
<dbReference type="Pfam" id="PF25973">
    <property type="entry name" value="BSH_CzcB"/>
    <property type="match status" value="1"/>
</dbReference>
<dbReference type="EMBL" id="BDQM01000006">
    <property type="protein sequence ID" value="GAW95508.1"/>
    <property type="molecule type" value="Genomic_DNA"/>
</dbReference>
<dbReference type="Gene3D" id="2.40.30.170">
    <property type="match status" value="1"/>
</dbReference>
<evidence type="ECO:0000313" key="3">
    <source>
        <dbReference type="Proteomes" id="UP000197068"/>
    </source>
</evidence>
<feature type="domain" description="CzcB-like barrel-sandwich hybrid" evidence="1">
    <location>
        <begin position="68"/>
        <end position="187"/>
    </location>
</feature>
<dbReference type="PANTHER" id="PTHR30469:SF15">
    <property type="entry name" value="HLYD FAMILY OF SECRETION PROTEINS"/>
    <property type="match status" value="1"/>
</dbReference>
<sequence>MKPRLYRLLSAQITAILLCSFFIVSMSLITPVYGQALATKTLKAELIVKQINRTGKLAFKRTLTLSFKSSGYLSQLNIDEGESFTKGQLLAQLDSTELIAEKNASYAHLLQAKRDVKRIKTLLSKNLSSQQALDDGKTLLLTTRASYKVALYNLSKAQLRAPFDGVLVKRFTELGELQSPNQGALQLAAIENNLVVRVALTAAEVKLVKLQQKISVNLTGFSAISGTVSKIPAIADQQSHLFTIEIFLKNIKLNQVVVGQLARITTDITTDILAYRLPIEALNSVDSQGRALIMVLVSHSTEAEHYQQQAFVIKQLSNTYIYLSAKKSALPLTVVTLGWQQLVLAKEPPLDAAQ</sequence>